<accession>Q983D1</accession>
<evidence type="ECO:0000259" key="5">
    <source>
        <dbReference type="PROSITE" id="PS50949"/>
    </source>
</evidence>
<sequence length="372" mass="40974">MPDRLDHAGQRHADRHAEAGAHQHHLAAIAVAQPPPQRRDQGRGEEGGAIGDAGPLHDGGVTLRAELFHIKRQEGQQQGHGDERAERASETDGEIAPPVDVVAALLRVFLCHALPARYQRLLRIPFWDTKLVSVMNSNPAAVNAASEQGNAMSQMQNVERQLREMILGLEIGPGEKLTERWIEGRFGASRTPVRAALLRLETEGLVGRDGRGWTVSPINLAELEQIAVYREAVEVAAVRLTCMHAESSAIDVIEAMLDSCDQNTPREEWHRVGMDFHIELARLSGNEFLFRAVRDAMTRLSRARWLEVRDEAALGRAWAEHRAILAAARLGDADEAARLLCAHIVGSRDRLVTSLANDRRGLRARGFAVVAA</sequence>
<dbReference type="InterPro" id="IPR008920">
    <property type="entry name" value="TF_FadR/GntR_C"/>
</dbReference>
<dbReference type="SUPFAM" id="SSF46785">
    <property type="entry name" value="Winged helix' DNA-binding domain"/>
    <property type="match status" value="1"/>
</dbReference>
<dbReference type="AlphaFoldDB" id="Q983D1"/>
<evidence type="ECO:0000256" key="3">
    <source>
        <dbReference type="ARBA" id="ARBA00023163"/>
    </source>
</evidence>
<keyword evidence="1" id="KW-0805">Transcription regulation</keyword>
<dbReference type="PANTHER" id="PTHR43537:SF45">
    <property type="entry name" value="GNTR FAMILY REGULATORY PROTEIN"/>
    <property type="match status" value="1"/>
</dbReference>
<dbReference type="SMART" id="SM00895">
    <property type="entry name" value="FCD"/>
    <property type="match status" value="1"/>
</dbReference>
<proteinExistence type="predicted"/>
<feature type="region of interest" description="Disordered" evidence="4">
    <location>
        <begin position="73"/>
        <end position="93"/>
    </location>
</feature>
<keyword evidence="3" id="KW-0804">Transcription</keyword>
<dbReference type="SMART" id="SM00345">
    <property type="entry name" value="HTH_GNTR"/>
    <property type="match status" value="1"/>
</dbReference>
<dbReference type="GO" id="GO:0003700">
    <property type="term" value="F:DNA-binding transcription factor activity"/>
    <property type="evidence" value="ECO:0007669"/>
    <property type="project" value="InterPro"/>
</dbReference>
<evidence type="ECO:0000256" key="2">
    <source>
        <dbReference type="ARBA" id="ARBA00023125"/>
    </source>
</evidence>
<dbReference type="Gene3D" id="1.20.120.530">
    <property type="entry name" value="GntR ligand-binding domain-like"/>
    <property type="match status" value="1"/>
</dbReference>
<organism evidence="6 7">
    <name type="scientific">Mesorhizobium japonicum (strain LMG 29417 / CECT 9101 / MAFF 303099)</name>
    <name type="common">Mesorhizobium loti (strain MAFF 303099)</name>
    <dbReference type="NCBI Taxonomy" id="266835"/>
    <lineage>
        <taxon>Bacteria</taxon>
        <taxon>Pseudomonadati</taxon>
        <taxon>Pseudomonadota</taxon>
        <taxon>Alphaproteobacteria</taxon>
        <taxon>Hyphomicrobiales</taxon>
        <taxon>Phyllobacteriaceae</taxon>
        <taxon>Mesorhizobium</taxon>
    </lineage>
</organism>
<dbReference type="HOGENOM" id="CLU_743686_0_0_5"/>
<feature type="domain" description="HTH gntR-type" evidence="5">
    <location>
        <begin position="152"/>
        <end position="218"/>
    </location>
</feature>
<dbReference type="Pfam" id="PF07729">
    <property type="entry name" value="FCD"/>
    <property type="match status" value="1"/>
</dbReference>
<evidence type="ECO:0000256" key="4">
    <source>
        <dbReference type="SAM" id="MobiDB-lite"/>
    </source>
</evidence>
<dbReference type="Proteomes" id="UP000000552">
    <property type="component" value="Chromosome"/>
</dbReference>
<dbReference type="PANTHER" id="PTHR43537">
    <property type="entry name" value="TRANSCRIPTIONAL REGULATOR, GNTR FAMILY"/>
    <property type="match status" value="1"/>
</dbReference>
<dbReference type="Pfam" id="PF00392">
    <property type="entry name" value="GntR"/>
    <property type="match status" value="1"/>
</dbReference>
<name>Q983D1_RHILO</name>
<feature type="compositionally biased region" description="Basic and acidic residues" evidence="4">
    <location>
        <begin position="1"/>
        <end position="21"/>
    </location>
</feature>
<dbReference type="KEGG" id="mlo:mlr8380"/>
<dbReference type="EMBL" id="BA000012">
    <property type="protein sequence ID" value="BAB53950.1"/>
    <property type="molecule type" value="Genomic_DNA"/>
</dbReference>
<dbReference type="PROSITE" id="PS50949">
    <property type="entry name" value="HTH_GNTR"/>
    <property type="match status" value="1"/>
</dbReference>
<dbReference type="GO" id="GO:0003677">
    <property type="term" value="F:DNA binding"/>
    <property type="evidence" value="ECO:0007669"/>
    <property type="project" value="UniProtKB-KW"/>
</dbReference>
<protein>
    <submittedName>
        <fullName evidence="6">Mlr8380 protein</fullName>
    </submittedName>
</protein>
<dbReference type="Gene3D" id="1.10.10.10">
    <property type="entry name" value="Winged helix-like DNA-binding domain superfamily/Winged helix DNA-binding domain"/>
    <property type="match status" value="1"/>
</dbReference>
<gene>
    <name evidence="6" type="ordered locus">mlr8380</name>
</gene>
<dbReference type="InterPro" id="IPR036388">
    <property type="entry name" value="WH-like_DNA-bd_sf"/>
</dbReference>
<feature type="compositionally biased region" description="Basic and acidic residues" evidence="4">
    <location>
        <begin position="37"/>
        <end position="46"/>
    </location>
</feature>
<feature type="region of interest" description="Disordered" evidence="4">
    <location>
        <begin position="1"/>
        <end position="57"/>
    </location>
</feature>
<reference evidence="6 7" key="1">
    <citation type="journal article" date="2000" name="DNA Res.">
        <title>Complete genome structure of the nitrogen-fixing symbiotic bacterium Mesorhizobium loti.</title>
        <authorList>
            <person name="Kaneko T."/>
            <person name="Nakamura Y."/>
            <person name="Sato S."/>
            <person name="Asamizu E."/>
            <person name="Kato T."/>
            <person name="Sasamoto S."/>
            <person name="Watanabe A."/>
            <person name="Idesawa K."/>
            <person name="Ishikawa A."/>
            <person name="Kawashima K."/>
            <person name="Kimura T."/>
            <person name="Kishida Y."/>
            <person name="Kiyokawa C."/>
            <person name="Kohara M."/>
            <person name="Matsumoto M."/>
            <person name="Matsuno A."/>
            <person name="Mochizuki Y."/>
            <person name="Nakayama S."/>
            <person name="Nakazaki N."/>
            <person name="Shimpo S."/>
            <person name="Sugimoto M."/>
            <person name="Takeuchi C."/>
            <person name="Yamada M."/>
            <person name="Tabata S."/>
        </authorList>
    </citation>
    <scope>NUCLEOTIDE SEQUENCE [LARGE SCALE GENOMIC DNA]</scope>
    <source>
        <strain evidence="7">LMG 29417 / CECT 9101 / MAFF 303099</strain>
    </source>
</reference>
<dbReference type="eggNOG" id="COG1802">
    <property type="taxonomic scope" value="Bacteria"/>
</dbReference>
<feature type="compositionally biased region" description="Basic and acidic residues" evidence="4">
    <location>
        <begin position="73"/>
        <end position="90"/>
    </location>
</feature>
<dbReference type="InterPro" id="IPR000524">
    <property type="entry name" value="Tscrpt_reg_HTH_GntR"/>
</dbReference>
<dbReference type="InterPro" id="IPR036390">
    <property type="entry name" value="WH_DNA-bd_sf"/>
</dbReference>
<evidence type="ECO:0000313" key="7">
    <source>
        <dbReference type="Proteomes" id="UP000000552"/>
    </source>
</evidence>
<evidence type="ECO:0000313" key="6">
    <source>
        <dbReference type="EMBL" id="BAB53950.1"/>
    </source>
</evidence>
<evidence type="ECO:0000256" key="1">
    <source>
        <dbReference type="ARBA" id="ARBA00023015"/>
    </source>
</evidence>
<dbReference type="InterPro" id="IPR011711">
    <property type="entry name" value="GntR_C"/>
</dbReference>
<keyword evidence="2" id="KW-0238">DNA-binding</keyword>
<dbReference type="SUPFAM" id="SSF48008">
    <property type="entry name" value="GntR ligand-binding domain-like"/>
    <property type="match status" value="1"/>
</dbReference>
<dbReference type="CDD" id="cd07377">
    <property type="entry name" value="WHTH_GntR"/>
    <property type="match status" value="1"/>
</dbReference>